<keyword evidence="1" id="KW-0732">Signal</keyword>
<dbReference type="AlphaFoldDB" id="A0A0V0Z0R6"/>
<protein>
    <recommendedName>
        <fullName evidence="4">Secreted protein</fullName>
    </recommendedName>
</protein>
<dbReference type="EMBL" id="JYDI01004747">
    <property type="protein sequence ID" value="KRY05875.1"/>
    <property type="molecule type" value="Genomic_DNA"/>
</dbReference>
<sequence length="64" mass="7386">MNFTENHTCLSLFLSWSVAEGAAHLCTVCVKRNDRRMMCMQLRTAGRHLVRLSEFSRVDAEKVK</sequence>
<evidence type="ECO:0000313" key="3">
    <source>
        <dbReference type="Proteomes" id="UP000054653"/>
    </source>
</evidence>
<feature type="signal peptide" evidence="1">
    <location>
        <begin position="1"/>
        <end position="21"/>
    </location>
</feature>
<keyword evidence="3" id="KW-1185">Reference proteome</keyword>
<reference evidence="2 3" key="1">
    <citation type="submission" date="2015-01" db="EMBL/GenBank/DDBJ databases">
        <title>Evolution of Trichinella species and genotypes.</title>
        <authorList>
            <person name="Korhonen P.K."/>
            <person name="Edoardo P."/>
            <person name="Giuseppe L.R."/>
            <person name="Gasser R.B."/>
        </authorList>
    </citation>
    <scope>NUCLEOTIDE SEQUENCE [LARGE SCALE GENOMIC DNA]</scope>
    <source>
        <strain evidence="2">ISS120</strain>
    </source>
</reference>
<organism evidence="2 3">
    <name type="scientific">Trichinella britovi</name>
    <name type="common">Parasitic roundworm</name>
    <dbReference type="NCBI Taxonomy" id="45882"/>
    <lineage>
        <taxon>Eukaryota</taxon>
        <taxon>Metazoa</taxon>
        <taxon>Ecdysozoa</taxon>
        <taxon>Nematoda</taxon>
        <taxon>Enoplea</taxon>
        <taxon>Dorylaimia</taxon>
        <taxon>Trichinellida</taxon>
        <taxon>Trichinellidae</taxon>
        <taxon>Trichinella</taxon>
    </lineage>
</organism>
<evidence type="ECO:0000256" key="1">
    <source>
        <dbReference type="SAM" id="SignalP"/>
    </source>
</evidence>
<comment type="caution">
    <text evidence="2">The sequence shown here is derived from an EMBL/GenBank/DDBJ whole genome shotgun (WGS) entry which is preliminary data.</text>
</comment>
<accession>A0A0V0Z0R6</accession>
<feature type="chain" id="PRO_5006873508" description="Secreted protein" evidence="1">
    <location>
        <begin position="22"/>
        <end position="64"/>
    </location>
</feature>
<name>A0A0V0Z0R6_TRIBR</name>
<dbReference type="Proteomes" id="UP000054653">
    <property type="component" value="Unassembled WGS sequence"/>
</dbReference>
<evidence type="ECO:0008006" key="4">
    <source>
        <dbReference type="Google" id="ProtNLM"/>
    </source>
</evidence>
<gene>
    <name evidence="2" type="ORF">T03_6451</name>
</gene>
<evidence type="ECO:0000313" key="2">
    <source>
        <dbReference type="EMBL" id="KRY05875.1"/>
    </source>
</evidence>
<proteinExistence type="predicted"/>